<dbReference type="GO" id="GO:0003700">
    <property type="term" value="F:DNA-binding transcription factor activity"/>
    <property type="evidence" value="ECO:0007669"/>
    <property type="project" value="InterPro"/>
</dbReference>
<evidence type="ECO:0000256" key="1">
    <source>
        <dbReference type="ARBA" id="ARBA00009437"/>
    </source>
</evidence>
<dbReference type="Proteomes" id="UP000269001">
    <property type="component" value="Unassembled WGS sequence"/>
</dbReference>
<proteinExistence type="inferred from homology"/>
<dbReference type="InterPro" id="IPR036388">
    <property type="entry name" value="WH-like_DNA-bd_sf"/>
</dbReference>
<evidence type="ECO:0000313" key="7">
    <source>
        <dbReference type="Proteomes" id="UP000269001"/>
    </source>
</evidence>
<dbReference type="EMBL" id="RAXU01000011">
    <property type="protein sequence ID" value="RKG33177.1"/>
    <property type="molecule type" value="Genomic_DNA"/>
</dbReference>
<comment type="similarity">
    <text evidence="1">Belongs to the LysR transcriptional regulatory family.</text>
</comment>
<name>A0A3A8EE49_9GAMM</name>
<feature type="domain" description="HTH lysR-type" evidence="5">
    <location>
        <begin position="4"/>
        <end position="61"/>
    </location>
</feature>
<reference evidence="6 7" key="1">
    <citation type="submission" date="2018-09" db="EMBL/GenBank/DDBJ databases">
        <title>The draft genome of Acinetobacter spp. strains.</title>
        <authorList>
            <person name="Qin J."/>
            <person name="Feng Y."/>
            <person name="Zong Z."/>
        </authorList>
    </citation>
    <scope>NUCLEOTIDE SEQUENCE [LARGE SCALE GENOMIC DNA]</scope>
    <source>
        <strain evidence="6 7">WCHAc060096</strain>
    </source>
</reference>
<accession>A0A3A8EE49</accession>
<dbReference type="InterPro" id="IPR005119">
    <property type="entry name" value="LysR_subst-bd"/>
</dbReference>
<dbReference type="InterPro" id="IPR036390">
    <property type="entry name" value="WH_DNA-bd_sf"/>
</dbReference>
<protein>
    <submittedName>
        <fullName evidence="6">LysR family transcriptional regulator</fullName>
    </submittedName>
</protein>
<dbReference type="AlphaFoldDB" id="A0A3A8EE49"/>
<evidence type="ECO:0000256" key="4">
    <source>
        <dbReference type="ARBA" id="ARBA00023163"/>
    </source>
</evidence>
<dbReference type="PROSITE" id="PS50931">
    <property type="entry name" value="HTH_LYSR"/>
    <property type="match status" value="1"/>
</dbReference>
<keyword evidence="7" id="KW-1185">Reference proteome</keyword>
<dbReference type="GO" id="GO:0003677">
    <property type="term" value="F:DNA binding"/>
    <property type="evidence" value="ECO:0007669"/>
    <property type="project" value="UniProtKB-KW"/>
</dbReference>
<keyword evidence="2" id="KW-0805">Transcription regulation</keyword>
<dbReference type="Gene3D" id="1.10.10.10">
    <property type="entry name" value="Winged helix-like DNA-binding domain superfamily/Winged helix DNA-binding domain"/>
    <property type="match status" value="1"/>
</dbReference>
<evidence type="ECO:0000313" key="6">
    <source>
        <dbReference type="EMBL" id="RKG33177.1"/>
    </source>
</evidence>
<dbReference type="InterPro" id="IPR000847">
    <property type="entry name" value="LysR_HTH_N"/>
</dbReference>
<dbReference type="SUPFAM" id="SSF46785">
    <property type="entry name" value="Winged helix' DNA-binding domain"/>
    <property type="match status" value="1"/>
</dbReference>
<sequence>MFDLDSRLLNIFYHIYKSKSVSMAADAIGVSQPTISNGLVKIRQHFDDPLFLRVGNEMIPTELAKQIFPLVSEVINKVESINNFSLHFEPSKSDMVLTLAMTDVSHLVLLPKISNFLAQSAPQVRINVRPISLETSYQMANGEIDMAIGFLPQLEDGFYQQKLFSQRYVVISRKDHPRINAQNFTIEDYMRELHIDIDTGVGHYQIENALQNSGVKRDILIRLPSYLGVGLMVQETDAIATVPYYLSKVLLSRDNLQILDAPVDFPTYSIKQHWHMCCHHKTSHQWFRKSCYEIFKNMS</sequence>
<dbReference type="PANTHER" id="PTHR30118">
    <property type="entry name" value="HTH-TYPE TRANSCRIPTIONAL REGULATOR LEUO-RELATED"/>
    <property type="match status" value="1"/>
</dbReference>
<dbReference type="SUPFAM" id="SSF53850">
    <property type="entry name" value="Periplasmic binding protein-like II"/>
    <property type="match status" value="1"/>
</dbReference>
<gene>
    <name evidence="6" type="ORF">D7V21_10145</name>
</gene>
<keyword evidence="4" id="KW-0804">Transcription</keyword>
<evidence type="ECO:0000256" key="2">
    <source>
        <dbReference type="ARBA" id="ARBA00023015"/>
    </source>
</evidence>
<dbReference type="RefSeq" id="WP_120370390.1">
    <property type="nucleotide sequence ID" value="NZ_BKYM01000021.1"/>
</dbReference>
<dbReference type="InterPro" id="IPR050389">
    <property type="entry name" value="LysR-type_TF"/>
</dbReference>
<evidence type="ECO:0000259" key="5">
    <source>
        <dbReference type="PROSITE" id="PS50931"/>
    </source>
</evidence>
<dbReference type="CDD" id="cd08459">
    <property type="entry name" value="PBP2_DntR_NahR_LinR_like"/>
    <property type="match status" value="1"/>
</dbReference>
<dbReference type="Gene3D" id="3.40.190.10">
    <property type="entry name" value="Periplasmic binding protein-like II"/>
    <property type="match status" value="2"/>
</dbReference>
<dbReference type="Pfam" id="PF03466">
    <property type="entry name" value="LysR_substrate"/>
    <property type="match status" value="1"/>
</dbReference>
<dbReference type="PANTHER" id="PTHR30118:SF15">
    <property type="entry name" value="TRANSCRIPTIONAL REGULATORY PROTEIN"/>
    <property type="match status" value="1"/>
</dbReference>
<keyword evidence="3" id="KW-0238">DNA-binding</keyword>
<evidence type="ECO:0000256" key="3">
    <source>
        <dbReference type="ARBA" id="ARBA00023125"/>
    </source>
</evidence>
<comment type="caution">
    <text evidence="6">The sequence shown here is derived from an EMBL/GenBank/DDBJ whole genome shotgun (WGS) entry which is preliminary data.</text>
</comment>
<organism evidence="6 7">
    <name type="scientific">Acinetobacter guerrae</name>
    <dbReference type="NCBI Taxonomy" id="1843371"/>
    <lineage>
        <taxon>Bacteria</taxon>
        <taxon>Pseudomonadati</taxon>
        <taxon>Pseudomonadota</taxon>
        <taxon>Gammaproteobacteria</taxon>
        <taxon>Moraxellales</taxon>
        <taxon>Moraxellaceae</taxon>
        <taxon>Acinetobacter</taxon>
    </lineage>
</organism>
<dbReference type="Pfam" id="PF00126">
    <property type="entry name" value="HTH_1"/>
    <property type="match status" value="1"/>
</dbReference>